<evidence type="ECO:0000313" key="2">
    <source>
        <dbReference type="Proteomes" id="UP000018144"/>
    </source>
</evidence>
<proteinExistence type="predicted"/>
<accession>U4KXV4</accession>
<sequence length="53" mass="5885">MMAPSAASPNNHEHAMVLASVRTIILHGQKFTEMRYVKSKTTSAQRLRLDTSA</sequence>
<dbReference type="AlphaFoldDB" id="U4KXV4"/>
<dbReference type="EMBL" id="HF935201">
    <property type="protein sequence ID" value="CCX04384.1"/>
    <property type="molecule type" value="Genomic_DNA"/>
</dbReference>
<keyword evidence="2" id="KW-1185">Reference proteome</keyword>
<dbReference type="Proteomes" id="UP000018144">
    <property type="component" value="Unassembled WGS sequence"/>
</dbReference>
<reference evidence="1 2" key="1">
    <citation type="journal article" date="2013" name="PLoS Genet.">
        <title>The genome and development-dependent transcriptomes of Pyronema confluens: a window into fungal evolution.</title>
        <authorList>
            <person name="Traeger S."/>
            <person name="Altegoer F."/>
            <person name="Freitag M."/>
            <person name="Gabaldon T."/>
            <person name="Kempken F."/>
            <person name="Kumar A."/>
            <person name="Marcet-Houben M."/>
            <person name="Poggeler S."/>
            <person name="Stajich J.E."/>
            <person name="Nowrousian M."/>
        </authorList>
    </citation>
    <scope>NUCLEOTIDE SEQUENCE [LARGE SCALE GENOMIC DNA]</scope>
    <source>
        <strain evidence="2">CBS 100304</strain>
        <tissue evidence="1">Vegetative mycelium</tissue>
    </source>
</reference>
<organism evidence="1 2">
    <name type="scientific">Pyronema omphalodes (strain CBS 100304)</name>
    <name type="common">Pyronema confluens</name>
    <dbReference type="NCBI Taxonomy" id="1076935"/>
    <lineage>
        <taxon>Eukaryota</taxon>
        <taxon>Fungi</taxon>
        <taxon>Dikarya</taxon>
        <taxon>Ascomycota</taxon>
        <taxon>Pezizomycotina</taxon>
        <taxon>Pezizomycetes</taxon>
        <taxon>Pezizales</taxon>
        <taxon>Pyronemataceae</taxon>
        <taxon>Pyronema</taxon>
    </lineage>
</organism>
<gene>
    <name evidence="1" type="ORF">PCON_01987</name>
</gene>
<evidence type="ECO:0000313" key="1">
    <source>
        <dbReference type="EMBL" id="CCX04384.1"/>
    </source>
</evidence>
<name>U4KXV4_PYROM</name>
<protein>
    <submittedName>
        <fullName evidence="1">Uncharacterized protein</fullName>
    </submittedName>
</protein>